<dbReference type="InterPro" id="IPR046363">
    <property type="entry name" value="MS_N_TIM-barrel_dom"/>
</dbReference>
<keyword evidence="4 10" id="KW-0816">Tricarboxylic acid cycle</keyword>
<proteinExistence type="inferred from homology"/>
<feature type="active site" description="Proton acceptor" evidence="10 12">
    <location>
        <position position="342"/>
    </location>
</feature>
<comment type="caution">
    <text evidence="10">Lacks conserved residue(s) required for the propagation of feature annotation.</text>
</comment>
<dbReference type="GO" id="GO:0006097">
    <property type="term" value="P:glyoxylate cycle"/>
    <property type="evidence" value="ECO:0007669"/>
    <property type="project" value="UniProtKB-UniRule"/>
</dbReference>
<keyword evidence="8 10" id="KW-0558">Oxidation</keyword>
<evidence type="ECO:0000256" key="12">
    <source>
        <dbReference type="PIRSR" id="PIRSR601465-50"/>
    </source>
</evidence>
<dbReference type="UniPathway" id="UPA00703">
    <property type="reaction ID" value="UER00720"/>
</dbReference>
<dbReference type="InterPro" id="IPR044856">
    <property type="entry name" value="Malate_synth_C_sf"/>
</dbReference>
<comment type="subunit">
    <text evidence="10">Monomer.</text>
</comment>
<dbReference type="AlphaFoldDB" id="A0A0F5K5E0"/>
<comment type="caution">
    <text evidence="18">The sequence shown here is derived from an EMBL/GenBank/DDBJ whole genome shotgun (WGS) entry which is preliminary data.</text>
</comment>
<comment type="catalytic activity">
    <reaction evidence="9 10 13">
        <text>glyoxylate + acetyl-CoA + H2O = (S)-malate + CoA + H(+)</text>
        <dbReference type="Rhea" id="RHEA:18181"/>
        <dbReference type="ChEBI" id="CHEBI:15377"/>
        <dbReference type="ChEBI" id="CHEBI:15378"/>
        <dbReference type="ChEBI" id="CHEBI:15589"/>
        <dbReference type="ChEBI" id="CHEBI:36655"/>
        <dbReference type="ChEBI" id="CHEBI:57287"/>
        <dbReference type="ChEBI" id="CHEBI:57288"/>
        <dbReference type="EC" id="2.3.3.9"/>
    </reaction>
</comment>
<feature type="binding site" evidence="10">
    <location>
        <position position="447"/>
    </location>
    <ligand>
        <name>glyoxylate</name>
        <dbReference type="ChEBI" id="CHEBI:36655"/>
    </ligand>
</feature>
<comment type="pathway">
    <text evidence="10 13">Carbohydrate metabolism; glyoxylate cycle; (S)-malate from isocitrate: step 2/2.</text>
</comment>
<dbReference type="Pfam" id="PF20659">
    <property type="entry name" value="MS_C"/>
    <property type="match status" value="1"/>
</dbReference>
<dbReference type="PANTHER" id="PTHR42739:SF1">
    <property type="entry name" value="MALATE SYNTHASE G"/>
    <property type="match status" value="1"/>
</dbReference>
<evidence type="ECO:0000256" key="2">
    <source>
        <dbReference type="ARBA" id="ARBA00022435"/>
    </source>
</evidence>
<evidence type="ECO:0000256" key="8">
    <source>
        <dbReference type="ARBA" id="ARBA00023097"/>
    </source>
</evidence>
<dbReference type="Proteomes" id="UP000033618">
    <property type="component" value="Unassembled WGS sequence"/>
</dbReference>
<dbReference type="STRING" id="28092.WM40_02535"/>
<gene>
    <name evidence="10" type="primary">glcB</name>
    <name evidence="18" type="ORF">WM40_02535</name>
</gene>
<evidence type="ECO:0000256" key="5">
    <source>
        <dbReference type="ARBA" id="ARBA00022679"/>
    </source>
</evidence>
<evidence type="ECO:0000313" key="18">
    <source>
        <dbReference type="EMBL" id="KKB65069.1"/>
    </source>
</evidence>
<feature type="binding site" evidence="10">
    <location>
        <position position="342"/>
    </location>
    <ligand>
        <name>glyoxylate</name>
        <dbReference type="ChEBI" id="CHEBI:36655"/>
    </ligand>
</feature>
<feature type="domain" description="Malate synthase N-terminal" evidence="15">
    <location>
        <begin position="16"/>
        <end position="75"/>
    </location>
</feature>
<dbReference type="SUPFAM" id="SSF51645">
    <property type="entry name" value="Malate synthase G"/>
    <property type="match status" value="1"/>
</dbReference>
<dbReference type="GO" id="GO:0000287">
    <property type="term" value="F:magnesium ion binding"/>
    <property type="evidence" value="ECO:0007669"/>
    <property type="project" value="TreeGrafter"/>
</dbReference>
<feature type="binding site" evidence="10">
    <location>
        <position position="447"/>
    </location>
    <ligand>
        <name>Mg(2+)</name>
        <dbReference type="ChEBI" id="CHEBI:18420"/>
    </ligand>
</feature>
<feature type="binding site" evidence="10">
    <location>
        <position position="121"/>
    </location>
    <ligand>
        <name>acetyl-CoA</name>
        <dbReference type="ChEBI" id="CHEBI:57288"/>
    </ligand>
</feature>
<dbReference type="RefSeq" id="WP_046152068.1">
    <property type="nucleotide sequence ID" value="NZ_CADFGU010000004.1"/>
</dbReference>
<evidence type="ECO:0000259" key="15">
    <source>
        <dbReference type="Pfam" id="PF20656"/>
    </source>
</evidence>
<feature type="binding site" evidence="10">
    <location>
        <begin position="128"/>
        <end position="129"/>
    </location>
    <ligand>
        <name>acetyl-CoA</name>
        <dbReference type="ChEBI" id="CHEBI:57288"/>
    </ligand>
</feature>
<feature type="binding site" evidence="10">
    <location>
        <position position="556"/>
    </location>
    <ligand>
        <name>acetyl-CoA</name>
        <dbReference type="ChEBI" id="CHEBI:57288"/>
    </ligand>
</feature>
<dbReference type="Gene3D" id="1.20.1220.12">
    <property type="entry name" value="Malate synthase, domain III"/>
    <property type="match status" value="1"/>
</dbReference>
<comment type="subcellular location">
    <subcellularLocation>
        <location evidence="10 13">Cytoplasm</location>
    </subcellularLocation>
</comment>
<comment type="cofactor">
    <cofactor evidence="1 10">
        <name>Mg(2+)</name>
        <dbReference type="ChEBI" id="CHEBI:18420"/>
    </cofactor>
</comment>
<protein>
    <recommendedName>
        <fullName evidence="10 11">Malate synthase G</fullName>
        <ecNumber evidence="10 11">2.3.3.9</ecNumber>
    </recommendedName>
</protein>
<evidence type="ECO:0000256" key="3">
    <source>
        <dbReference type="ARBA" id="ARBA00022490"/>
    </source>
</evidence>
<dbReference type="InterPro" id="IPR011076">
    <property type="entry name" value="Malate_synth_sf"/>
</dbReference>
<feature type="domain" description="Malate synthase G alpha-beta insertion" evidence="16">
    <location>
        <begin position="163"/>
        <end position="236"/>
    </location>
</feature>
<comment type="function">
    <text evidence="10">Involved in the glycolate utilization. Catalyzes the condensation and subsequent hydrolysis of acetyl-coenzyme A (acetyl-CoA) and glyoxylate to form malate and CoA.</text>
</comment>
<keyword evidence="3 10" id="KW-0963">Cytoplasm</keyword>
<evidence type="ECO:0000256" key="4">
    <source>
        <dbReference type="ARBA" id="ARBA00022532"/>
    </source>
</evidence>
<keyword evidence="6 10" id="KW-0479">Metal-binding</keyword>
<dbReference type="GO" id="GO:0005829">
    <property type="term" value="C:cytosol"/>
    <property type="evidence" value="ECO:0007669"/>
    <property type="project" value="TreeGrafter"/>
</dbReference>
<keyword evidence="19" id="KW-1185">Reference proteome</keyword>
<keyword evidence="18" id="KW-0012">Acyltransferase</keyword>
<dbReference type="NCBIfam" id="NF002825">
    <property type="entry name" value="PRK02999.1"/>
    <property type="match status" value="1"/>
</dbReference>
<feature type="active site" description="Proton donor" evidence="10 12">
    <location>
        <position position="651"/>
    </location>
</feature>
<dbReference type="Pfam" id="PF20656">
    <property type="entry name" value="MS_N"/>
    <property type="match status" value="1"/>
</dbReference>
<keyword evidence="7 10" id="KW-0460">Magnesium</keyword>
<dbReference type="PATRIC" id="fig|28092.6.peg.592"/>
<evidence type="ECO:0000256" key="10">
    <source>
        <dbReference type="HAMAP-Rule" id="MF_00641"/>
    </source>
</evidence>
<keyword evidence="5 10" id="KW-0808">Transferase</keyword>
<evidence type="ECO:0000313" key="19">
    <source>
        <dbReference type="Proteomes" id="UP000033618"/>
    </source>
</evidence>
<dbReference type="InterPro" id="IPR048355">
    <property type="entry name" value="MS_C"/>
</dbReference>
<dbReference type="NCBIfam" id="TIGR01345">
    <property type="entry name" value="malate_syn_G"/>
    <property type="match status" value="1"/>
</dbReference>
<evidence type="ECO:0000256" key="7">
    <source>
        <dbReference type="ARBA" id="ARBA00022842"/>
    </source>
</evidence>
<feature type="binding site" evidence="10">
    <location>
        <position position="278"/>
    </location>
    <ligand>
        <name>acetyl-CoA</name>
        <dbReference type="ChEBI" id="CHEBI:57288"/>
    </ligand>
</feature>
<reference evidence="18 19" key="1">
    <citation type="submission" date="2015-03" db="EMBL/GenBank/DDBJ databases">
        <title>Draft Genome Sequence of Burkholderia andropogonis type strain ICMP2807, isolated from Sorghum bicolor.</title>
        <authorList>
            <person name="Lopes-Santos L."/>
            <person name="Castro D.B."/>
            <person name="Ottoboni L.M."/>
            <person name="Park D."/>
            <person name="Weirc B.S."/>
            <person name="Destefano S.A."/>
        </authorList>
    </citation>
    <scope>NUCLEOTIDE SEQUENCE [LARGE SCALE GENOMIC DNA]</scope>
    <source>
        <strain evidence="18 19">ICMP2807</strain>
    </source>
</reference>
<feature type="domain" description="Malate synthase TIM barrel" evidence="14">
    <location>
        <begin position="339"/>
        <end position="599"/>
    </location>
</feature>
<evidence type="ECO:0000256" key="9">
    <source>
        <dbReference type="ARBA" id="ARBA00047918"/>
    </source>
</evidence>
<dbReference type="Pfam" id="PF20658">
    <property type="entry name" value="MSG_insertion"/>
    <property type="match status" value="1"/>
</dbReference>
<dbReference type="EMBL" id="LAQU01000002">
    <property type="protein sequence ID" value="KKB65069.1"/>
    <property type="molecule type" value="Genomic_DNA"/>
</dbReference>
<dbReference type="Pfam" id="PF01274">
    <property type="entry name" value="MS_TIM-barrel"/>
    <property type="match status" value="1"/>
</dbReference>
<feature type="binding site" evidence="10">
    <location>
        <position position="475"/>
    </location>
    <ligand>
        <name>Mg(2+)</name>
        <dbReference type="ChEBI" id="CHEBI:18420"/>
    </ligand>
</feature>
<dbReference type="InterPro" id="IPR001465">
    <property type="entry name" value="Malate_synthase_TIM"/>
</dbReference>
<dbReference type="InterPro" id="IPR006253">
    <property type="entry name" value="Malate_synthG"/>
</dbReference>
<feature type="modified residue" description="Cysteine sulfenic acid (-SOH)" evidence="10">
    <location>
        <position position="637"/>
    </location>
</feature>
<dbReference type="OrthoDB" id="9762054at2"/>
<dbReference type="InterPro" id="IPR048356">
    <property type="entry name" value="MS_N"/>
</dbReference>
<name>A0A0F5K5E0_9BURK</name>
<evidence type="ECO:0000259" key="17">
    <source>
        <dbReference type="Pfam" id="PF20659"/>
    </source>
</evidence>
<sequence length="742" mass="80057">MASFSLRDGLHVADVLAQFVETEALPGSGIAPEIFWRGVTAIVRDLQPKNRALLAERDRLQTALDEWHRAHPGPIGAGASMAAYHAFLEQIGYIVPPPASVQAVTTDVDTEIAEQAGPQLVVPLSNPRYALNAANARWGSLYDALYGTDALPETQGAERGTAFNPARGAQVVAYGRRFLDDTVPLAKGSHADVTRYRIVDGALMADLATGAAPLASPAHFIGYQGTADTPSAILLKQHGLHIEIQIDATDRIGSTDRAQVKDIVVEAALTTIIDCEDSVAAVDAEDKTQLYRNWLGLMRGTLQEQVHKGGKTFTRALNPDRHYIGANGTPLTLHGRSLLFVRNVGHLMTNPAIRDADGNEIPEGILDAIMTTLCALPDYRRARDASHSASPRDAADVPRNSRTGSIYIVKPKMHGPAEVAFARELFERVEDLLLLPRNTIKMGIMDEERRTSVNLAACIAEAATRVAFINTGFLDRTGDEMHTAMEAGPMMRKGDIKGSKWIAAYERNNVAVGLACGLRGRAQIGKGMWAMPDLMHAMLEQKIAQPKAGANTAWVPSPTAATLHALHYHMVDVQAVQAALEGQSLAASRAALLEDLLTIPVVASANWHASEIDSELENNAQGILGYVVRWVDQGVGCSKVPDIHDVGLMEDRATLRISSQHIANWLRHGVVTAAQVDAVLARMAAVVDQQNAGDPHYQPMAPDLDASLAFAAARALVHEGRAQPSGYTEPLLHAFRLRVKAH</sequence>
<dbReference type="PANTHER" id="PTHR42739">
    <property type="entry name" value="MALATE SYNTHASE G"/>
    <property type="match status" value="1"/>
</dbReference>
<dbReference type="HAMAP" id="MF_00641">
    <property type="entry name" value="Malate_synth_G"/>
    <property type="match status" value="1"/>
</dbReference>
<evidence type="ECO:0000256" key="1">
    <source>
        <dbReference type="ARBA" id="ARBA00001946"/>
    </source>
</evidence>
<evidence type="ECO:0000256" key="6">
    <source>
        <dbReference type="ARBA" id="ARBA00022723"/>
    </source>
</evidence>
<comment type="similarity">
    <text evidence="10 13">Belongs to the malate synthase family. GlcB subfamily.</text>
</comment>
<dbReference type="EC" id="2.3.3.9" evidence="10 11"/>
<dbReference type="Gene3D" id="3.20.20.360">
    <property type="entry name" value="Malate synthase, domain 3"/>
    <property type="match status" value="2"/>
</dbReference>
<accession>A0A0F5K5E0</accession>
<dbReference type="InterPro" id="IPR048357">
    <property type="entry name" value="MSG_insertion"/>
</dbReference>
<keyword evidence="2 10" id="KW-0329">Glyoxylate bypass</keyword>
<evidence type="ECO:0000256" key="11">
    <source>
        <dbReference type="NCBIfam" id="TIGR01345"/>
    </source>
</evidence>
<evidence type="ECO:0000259" key="14">
    <source>
        <dbReference type="Pfam" id="PF01274"/>
    </source>
</evidence>
<dbReference type="GO" id="GO:0004474">
    <property type="term" value="F:malate synthase activity"/>
    <property type="evidence" value="ECO:0007669"/>
    <property type="project" value="UniProtKB-UniRule"/>
</dbReference>
<dbReference type="GO" id="GO:0009436">
    <property type="term" value="P:glyoxylate catabolic process"/>
    <property type="evidence" value="ECO:0007669"/>
    <property type="project" value="TreeGrafter"/>
</dbReference>
<evidence type="ECO:0000256" key="13">
    <source>
        <dbReference type="RuleBase" id="RU003572"/>
    </source>
</evidence>
<organism evidence="18 19">
    <name type="scientific">Robbsia andropogonis</name>
    <dbReference type="NCBI Taxonomy" id="28092"/>
    <lineage>
        <taxon>Bacteria</taxon>
        <taxon>Pseudomonadati</taxon>
        <taxon>Pseudomonadota</taxon>
        <taxon>Betaproteobacteria</taxon>
        <taxon>Burkholderiales</taxon>
        <taxon>Burkholderiaceae</taxon>
        <taxon>Robbsia</taxon>
    </lineage>
</organism>
<evidence type="ECO:0000259" key="16">
    <source>
        <dbReference type="Pfam" id="PF20658"/>
    </source>
</evidence>
<feature type="binding site" evidence="10">
    <location>
        <begin position="472"/>
        <end position="475"/>
    </location>
    <ligand>
        <name>glyoxylate</name>
        <dbReference type="ChEBI" id="CHEBI:36655"/>
    </ligand>
</feature>
<feature type="domain" description="Malate synthase C-terminal" evidence="17">
    <location>
        <begin position="611"/>
        <end position="704"/>
    </location>
</feature>
<feature type="binding site" evidence="10">
    <location>
        <position position="315"/>
    </location>
    <ligand>
        <name>acetyl-CoA</name>
        <dbReference type="ChEBI" id="CHEBI:57288"/>
    </ligand>
</feature>
<dbReference type="GO" id="GO:0006099">
    <property type="term" value="P:tricarboxylic acid cycle"/>
    <property type="evidence" value="ECO:0007669"/>
    <property type="project" value="UniProtKB-KW"/>
</dbReference>